<dbReference type="CDD" id="cd03696">
    <property type="entry name" value="SelB_II"/>
    <property type="match status" value="1"/>
</dbReference>
<dbReference type="Gene3D" id="1.10.10.10">
    <property type="entry name" value="Winged helix-like DNA-binding domain superfamily/Winged helix DNA-binding domain"/>
    <property type="match status" value="1"/>
</dbReference>
<dbReference type="InterPro" id="IPR015190">
    <property type="entry name" value="Elong_fac_SelB-wing-hlx_typ-2"/>
</dbReference>
<keyword evidence="4" id="KW-0547">Nucleotide-binding</keyword>
<dbReference type="SUPFAM" id="SSF50465">
    <property type="entry name" value="EF-Tu/eEF-1alpha/eIF2-gamma C-terminal domain"/>
    <property type="match status" value="1"/>
</dbReference>
<evidence type="ECO:0000259" key="9">
    <source>
        <dbReference type="PROSITE" id="PS51722"/>
    </source>
</evidence>
<dbReference type="CDD" id="cd04171">
    <property type="entry name" value="SelB"/>
    <property type="match status" value="1"/>
</dbReference>
<evidence type="ECO:0000256" key="8">
    <source>
        <dbReference type="ARBA" id="ARBA00031615"/>
    </source>
</evidence>
<dbReference type="Proteomes" id="UP000885672">
    <property type="component" value="Unassembled WGS sequence"/>
</dbReference>
<dbReference type="InterPro" id="IPR005225">
    <property type="entry name" value="Small_GTP-bd"/>
</dbReference>
<dbReference type="InterPro" id="IPR009000">
    <property type="entry name" value="Transl_B-barrel_sf"/>
</dbReference>
<organism evidence="10">
    <name type="scientific">candidate division WOR-3 bacterium</name>
    <dbReference type="NCBI Taxonomy" id="2052148"/>
    <lineage>
        <taxon>Bacteria</taxon>
        <taxon>Bacteria division WOR-3</taxon>
    </lineage>
</organism>
<comment type="caution">
    <text evidence="10">The sequence shown here is derived from an EMBL/GenBank/DDBJ whole genome shotgun (WGS) entry which is preliminary data.</text>
</comment>
<keyword evidence="5" id="KW-0648">Protein biosynthesis</keyword>
<dbReference type="SUPFAM" id="SSF50447">
    <property type="entry name" value="Translation proteins"/>
    <property type="match status" value="1"/>
</dbReference>
<dbReference type="InterPro" id="IPR004161">
    <property type="entry name" value="EFTu-like_2"/>
</dbReference>
<evidence type="ECO:0000256" key="3">
    <source>
        <dbReference type="ARBA" id="ARBA00022490"/>
    </source>
</evidence>
<sequence>MHVVVGTAGHIDHGKSALVKALTGTDPDRLKEEKERGMTTDLGFAFLGDNVTVIDVPGHERFVRHMLAGASTIDVVMLVVAADDGVMPQTREHFDICRLMGLGRGMVVINKADLADDDWLELVRQDVAELVAGTFLDGAPVVAASAVTGRGVDEVRAALDALVAEVRERRDRGVFRMPVDRSFVIKGFGTVVAGTVLSGSCRVGDKLELLPGWQEVKVRGVQRHNQPVDRAVVGDRAALNLAGLPREEVGRGSVVATPGYYTPTDLLNATLTLLPRADRPLRNMTRVRVHIGTSEVMGRAVILDRKQLAPGEEGLVQLRLEEPVVCDWNDHYVLRSYSPQHTIGGGIILEPSAAKERRFDRTTLARLAAQLSGDSRAVVEQTLVRNGLEARTPEALARSLAMTDAELAGHLAELESAGQATRFRFEGREYLVHRDGLAEGRERVVAALDEFHRQSPYRVGLKRPELRARAGRGFSVPLFDHIVGVLLEADELADNDGRLRRAGHEVRLKPEEKALFDSAAAAVRAGGFSPPDLGTVLGGAKKQVAERVRTALFETGLLVDVGESVVFHRDAIAEARELLLDLFSRNSELAATDVRQALGTTRRYAIPLLNHFDSIGLTQRRGEKRVLNRVARKE</sequence>
<proteinExistence type="predicted"/>
<name>A0A7V0T769_UNCW3</name>
<dbReference type="InterPro" id="IPR009001">
    <property type="entry name" value="Transl_elong_EF1A/Init_IF2_C"/>
</dbReference>
<keyword evidence="10" id="KW-0251">Elongation factor</keyword>
<dbReference type="Pfam" id="PF25461">
    <property type="entry name" value="Beta-barrel_SelB"/>
    <property type="match status" value="1"/>
</dbReference>
<dbReference type="InterPro" id="IPR000795">
    <property type="entry name" value="T_Tr_GTP-bd_dom"/>
</dbReference>
<dbReference type="Gene3D" id="1.10.10.2770">
    <property type="match status" value="1"/>
</dbReference>
<dbReference type="Pfam" id="PF00009">
    <property type="entry name" value="GTP_EFTU"/>
    <property type="match status" value="1"/>
</dbReference>
<dbReference type="NCBIfam" id="TIGR00231">
    <property type="entry name" value="small_GTP"/>
    <property type="match status" value="1"/>
</dbReference>
<feature type="domain" description="Tr-type G" evidence="9">
    <location>
        <begin position="1"/>
        <end position="167"/>
    </location>
</feature>
<dbReference type="CDD" id="cd15491">
    <property type="entry name" value="selB_III"/>
    <property type="match status" value="1"/>
</dbReference>
<dbReference type="NCBIfam" id="TIGR00475">
    <property type="entry name" value="selB"/>
    <property type="match status" value="1"/>
</dbReference>
<protein>
    <recommendedName>
        <fullName evidence="2">Selenocysteine-specific elongation factor</fullName>
    </recommendedName>
    <alternativeName>
        <fullName evidence="8">SelB translation factor</fullName>
    </alternativeName>
</protein>
<dbReference type="InterPro" id="IPR015191">
    <property type="entry name" value="SelB_WHD4"/>
</dbReference>
<dbReference type="Gene3D" id="2.40.30.10">
    <property type="entry name" value="Translation factors"/>
    <property type="match status" value="1"/>
</dbReference>
<dbReference type="GO" id="GO:0003746">
    <property type="term" value="F:translation elongation factor activity"/>
    <property type="evidence" value="ECO:0007669"/>
    <property type="project" value="UniProtKB-KW"/>
</dbReference>
<evidence type="ECO:0000313" key="10">
    <source>
        <dbReference type="EMBL" id="HDR00435.1"/>
    </source>
</evidence>
<keyword evidence="3" id="KW-0963">Cytoplasm</keyword>
<dbReference type="InterPro" id="IPR027417">
    <property type="entry name" value="P-loop_NTPase"/>
</dbReference>
<dbReference type="GO" id="GO:0003924">
    <property type="term" value="F:GTPase activity"/>
    <property type="evidence" value="ECO:0007669"/>
    <property type="project" value="InterPro"/>
</dbReference>
<dbReference type="PROSITE" id="PS51722">
    <property type="entry name" value="G_TR_2"/>
    <property type="match status" value="1"/>
</dbReference>
<dbReference type="InterPro" id="IPR004535">
    <property type="entry name" value="Transl_elong_SelB"/>
</dbReference>
<evidence type="ECO:0000256" key="7">
    <source>
        <dbReference type="ARBA" id="ARBA00025526"/>
    </source>
</evidence>
<dbReference type="SUPFAM" id="SSF46785">
    <property type="entry name" value="Winged helix' DNA-binding domain"/>
    <property type="match status" value="2"/>
</dbReference>
<dbReference type="Pfam" id="PF09107">
    <property type="entry name" value="WHD_3rd_SelB"/>
    <property type="match status" value="1"/>
</dbReference>
<dbReference type="GO" id="GO:0003723">
    <property type="term" value="F:RNA binding"/>
    <property type="evidence" value="ECO:0007669"/>
    <property type="project" value="InterPro"/>
</dbReference>
<gene>
    <name evidence="10" type="primary">selB</name>
    <name evidence="10" type="ORF">ENN51_09160</name>
</gene>
<evidence type="ECO:0000256" key="6">
    <source>
        <dbReference type="ARBA" id="ARBA00023134"/>
    </source>
</evidence>
<reference evidence="10" key="1">
    <citation type="journal article" date="2020" name="mSystems">
        <title>Genome- and Community-Level Interaction Insights into Carbon Utilization and Element Cycling Functions of Hydrothermarchaeota in Hydrothermal Sediment.</title>
        <authorList>
            <person name="Zhou Z."/>
            <person name="Liu Y."/>
            <person name="Xu W."/>
            <person name="Pan J."/>
            <person name="Luo Z.H."/>
            <person name="Li M."/>
        </authorList>
    </citation>
    <scope>NUCLEOTIDE SEQUENCE [LARGE SCALE GENOMIC DNA]</scope>
    <source>
        <strain evidence="10">SpSt-1182</strain>
    </source>
</reference>
<dbReference type="Gene3D" id="3.40.50.300">
    <property type="entry name" value="P-loop containing nucleotide triphosphate hydrolases"/>
    <property type="match status" value="1"/>
</dbReference>
<dbReference type="InterPro" id="IPR036388">
    <property type="entry name" value="WH-like_DNA-bd_sf"/>
</dbReference>
<evidence type="ECO:0000256" key="1">
    <source>
        <dbReference type="ARBA" id="ARBA00004496"/>
    </source>
</evidence>
<comment type="function">
    <text evidence="7">Translation factor necessary for the incorporation of selenocysteine into proteins. It probably replaces EF-Tu for the insertion of selenocysteine directed by the UGA codon. SelB binds GTP and GDP.</text>
</comment>
<evidence type="ECO:0000256" key="5">
    <source>
        <dbReference type="ARBA" id="ARBA00022917"/>
    </source>
</evidence>
<keyword evidence="6" id="KW-0342">GTP-binding</keyword>
<dbReference type="GO" id="GO:0005737">
    <property type="term" value="C:cytoplasm"/>
    <property type="evidence" value="ECO:0007669"/>
    <property type="project" value="UniProtKB-SubCell"/>
</dbReference>
<comment type="subcellular location">
    <subcellularLocation>
        <location evidence="1">Cytoplasm</location>
    </subcellularLocation>
</comment>
<dbReference type="Pfam" id="PF09106">
    <property type="entry name" value="WHD_2nd_SelB"/>
    <property type="match status" value="1"/>
</dbReference>
<dbReference type="EMBL" id="DSBX01000351">
    <property type="protein sequence ID" value="HDR00435.1"/>
    <property type="molecule type" value="Genomic_DNA"/>
</dbReference>
<dbReference type="InterPro" id="IPR050055">
    <property type="entry name" value="EF-Tu_GTPase"/>
</dbReference>
<dbReference type="GO" id="GO:0001514">
    <property type="term" value="P:selenocysteine incorporation"/>
    <property type="evidence" value="ECO:0007669"/>
    <property type="project" value="InterPro"/>
</dbReference>
<dbReference type="PANTHER" id="PTHR43721">
    <property type="entry name" value="ELONGATION FACTOR TU-RELATED"/>
    <property type="match status" value="1"/>
</dbReference>
<dbReference type="InterPro" id="IPR036390">
    <property type="entry name" value="WH_DNA-bd_sf"/>
</dbReference>
<dbReference type="AlphaFoldDB" id="A0A7V0T769"/>
<dbReference type="GO" id="GO:0005525">
    <property type="term" value="F:GTP binding"/>
    <property type="evidence" value="ECO:0007669"/>
    <property type="project" value="UniProtKB-KW"/>
</dbReference>
<accession>A0A7V0T769</accession>
<dbReference type="PANTHER" id="PTHR43721:SF22">
    <property type="entry name" value="ELONGATION FACTOR TU, MITOCHONDRIAL"/>
    <property type="match status" value="1"/>
</dbReference>
<dbReference type="Pfam" id="PF03144">
    <property type="entry name" value="GTP_EFTU_D2"/>
    <property type="match status" value="1"/>
</dbReference>
<evidence type="ECO:0000256" key="2">
    <source>
        <dbReference type="ARBA" id="ARBA00015953"/>
    </source>
</evidence>
<evidence type="ECO:0000256" key="4">
    <source>
        <dbReference type="ARBA" id="ARBA00022741"/>
    </source>
</evidence>
<dbReference type="InterPro" id="IPR057335">
    <property type="entry name" value="Beta-barrel_SelB"/>
</dbReference>
<dbReference type="SUPFAM" id="SSF52540">
    <property type="entry name" value="P-loop containing nucleoside triphosphate hydrolases"/>
    <property type="match status" value="1"/>
</dbReference>